<dbReference type="PROSITE" id="PS01230">
    <property type="entry name" value="TRMA_1"/>
    <property type="match status" value="1"/>
</dbReference>
<reference evidence="7 8" key="1">
    <citation type="submission" date="2021-10" db="EMBL/GenBank/DDBJ databases">
        <title>Anaerobic single-cell dispensing facilitates the cultivation of human gut bacteria.</title>
        <authorList>
            <person name="Afrizal A."/>
        </authorList>
    </citation>
    <scope>NUCLEOTIDE SEQUENCE [LARGE SCALE GENOMIC DNA]</scope>
    <source>
        <strain evidence="7 8">CLA-AA-H217</strain>
    </source>
</reference>
<dbReference type="EC" id="2.1.1.190" evidence="7"/>
<feature type="binding site" evidence="4">
    <location>
        <position position="336"/>
    </location>
    <ligand>
        <name>S-adenosyl-L-methionine</name>
        <dbReference type="ChEBI" id="CHEBI:59789"/>
    </ligand>
</feature>
<dbReference type="SUPFAM" id="SSF50249">
    <property type="entry name" value="Nucleic acid-binding proteins"/>
    <property type="match status" value="1"/>
</dbReference>
<dbReference type="Gene3D" id="2.40.50.140">
    <property type="entry name" value="Nucleic acid-binding proteins"/>
    <property type="match status" value="1"/>
</dbReference>
<organism evidence="7 8">
    <name type="scientific">Blautia fusiformis</name>
    <dbReference type="NCBI Taxonomy" id="2881264"/>
    <lineage>
        <taxon>Bacteria</taxon>
        <taxon>Bacillati</taxon>
        <taxon>Bacillota</taxon>
        <taxon>Clostridia</taxon>
        <taxon>Lachnospirales</taxon>
        <taxon>Lachnospiraceae</taxon>
        <taxon>Blautia</taxon>
    </lineage>
</organism>
<evidence type="ECO:0000256" key="2">
    <source>
        <dbReference type="ARBA" id="ARBA00022679"/>
    </source>
</evidence>
<feature type="active site" evidence="5">
    <location>
        <position position="429"/>
    </location>
</feature>
<evidence type="ECO:0000256" key="3">
    <source>
        <dbReference type="ARBA" id="ARBA00022691"/>
    </source>
</evidence>
<evidence type="ECO:0000259" key="6">
    <source>
        <dbReference type="PROSITE" id="PS50926"/>
    </source>
</evidence>
<dbReference type="PANTHER" id="PTHR11061">
    <property type="entry name" value="RNA M5U METHYLTRANSFERASE"/>
    <property type="match status" value="1"/>
</dbReference>
<dbReference type="NCBIfam" id="TIGR00479">
    <property type="entry name" value="rumA"/>
    <property type="match status" value="1"/>
</dbReference>
<evidence type="ECO:0000313" key="8">
    <source>
        <dbReference type="Proteomes" id="UP001198612"/>
    </source>
</evidence>
<protein>
    <submittedName>
        <fullName evidence="7">23S rRNA (Uracil(1939)-C(5))-methyltransferase RlmD</fullName>
        <ecNumber evidence="7">2.1.1.190</ecNumber>
    </submittedName>
</protein>
<dbReference type="GO" id="GO:0006396">
    <property type="term" value="P:RNA processing"/>
    <property type="evidence" value="ECO:0007669"/>
    <property type="project" value="InterPro"/>
</dbReference>
<keyword evidence="1 4" id="KW-0489">Methyltransferase</keyword>
<comment type="caution">
    <text evidence="7">The sequence shown here is derived from an EMBL/GenBank/DDBJ whole genome shotgun (WGS) entry which is preliminary data.</text>
</comment>
<dbReference type="SUPFAM" id="SSF53335">
    <property type="entry name" value="S-adenosyl-L-methionine-dependent methyltransferases"/>
    <property type="match status" value="1"/>
</dbReference>
<keyword evidence="2 4" id="KW-0808">Transferase</keyword>
<keyword evidence="3 4" id="KW-0949">S-adenosyl-L-methionine</keyword>
<dbReference type="RefSeq" id="WP_227588593.1">
    <property type="nucleotide sequence ID" value="NZ_JAJEQQ010000008.1"/>
</dbReference>
<feature type="active site" description="Nucleophile" evidence="4">
    <location>
        <position position="429"/>
    </location>
</feature>
<dbReference type="Gene3D" id="2.40.50.1070">
    <property type="match status" value="1"/>
</dbReference>
<evidence type="ECO:0000256" key="4">
    <source>
        <dbReference type="PROSITE-ProRule" id="PRU01024"/>
    </source>
</evidence>
<dbReference type="InterPro" id="IPR012340">
    <property type="entry name" value="NA-bd_OB-fold"/>
</dbReference>
<dbReference type="PANTHER" id="PTHR11061:SF30">
    <property type="entry name" value="TRNA (URACIL(54)-C(5))-METHYLTRANSFERASE"/>
    <property type="match status" value="1"/>
</dbReference>
<evidence type="ECO:0000313" key="7">
    <source>
        <dbReference type="EMBL" id="MCC2227611.1"/>
    </source>
</evidence>
<name>A0AAW4W6K7_9FIRM</name>
<keyword evidence="8" id="KW-1185">Reference proteome</keyword>
<dbReference type="PROSITE" id="PS51687">
    <property type="entry name" value="SAM_MT_RNA_M5U"/>
    <property type="match status" value="1"/>
</dbReference>
<dbReference type="Proteomes" id="UP001198612">
    <property type="component" value="Unassembled WGS sequence"/>
</dbReference>
<feature type="binding site" evidence="4">
    <location>
        <position position="307"/>
    </location>
    <ligand>
        <name>S-adenosyl-L-methionine</name>
        <dbReference type="ChEBI" id="CHEBI:59789"/>
    </ligand>
</feature>
<proteinExistence type="inferred from homology"/>
<comment type="similarity">
    <text evidence="4">Belongs to the class I-like SAM-binding methyltransferase superfamily. RNA M5U methyltransferase family.</text>
</comment>
<accession>A0AAW4W6K7</accession>
<sequence>MKKGEIYEGVIEKVEFPNKGFVWVDDQKVIVKNGIPGQKVRFMINKKRSGRAEGRLLEVLEKSPLETREPACQEFPACGGCMYQTMSYEAQKEMKERQVRELLDGAVRESMDKIGKNSDETEETEDTDKLYHWDGIYGSPIEFGYRNKMEFSFGDEYKDGPLSLGLHKKGSTYDILNTDDCKLVHPDMTKILACVREFFLERNASFYKKLQHVGYLRHLLLRRGVTSGEILVHVVTTTQEEYDLEPLKEQLLALPLEGKIVGIMHILNDSLSDVVQSDETKILYGKDYFYEELLGLKFKISTFSFFQPNSLAAEILYSKVREYVGDTRDKVVFDLYSGTGTIAQLAASVASEVIGVEIVEDAVKAARENAARNGISNCRFIAGDVLKVLDEVPEKPDMIILDPPRDGVHPKALPKILAYGVDQIVYISCKVTSLVRDLPAFYEAGYQMTNACAVDQFCQGVHVETVVLLSHKKPDGHINVKVEFGEGEGKVPLDNIAKRAEEYKPKERVTYKMIKEYIEAKYGFKVHTAYIAEVKRDLGLPMYDAPNAVEELKQPRKHPTAEKVEAIKDALKHFEVI</sequence>
<dbReference type="InterPro" id="IPR010280">
    <property type="entry name" value="U5_MeTrfase_fam"/>
</dbReference>
<dbReference type="AlphaFoldDB" id="A0AAW4W6K7"/>
<dbReference type="EMBL" id="JAJEQQ010000008">
    <property type="protein sequence ID" value="MCC2227611.1"/>
    <property type="molecule type" value="Genomic_DNA"/>
</dbReference>
<dbReference type="Gene3D" id="3.40.50.150">
    <property type="entry name" value="Vaccinia Virus protein VP39"/>
    <property type="match status" value="1"/>
</dbReference>
<feature type="binding site" evidence="4">
    <location>
        <position position="357"/>
    </location>
    <ligand>
        <name>S-adenosyl-L-methionine</name>
        <dbReference type="ChEBI" id="CHEBI:59789"/>
    </ligand>
</feature>
<gene>
    <name evidence="7" type="primary">rlmD</name>
    <name evidence="7" type="ORF">LKD40_07320</name>
</gene>
<feature type="domain" description="TRAM" evidence="6">
    <location>
        <begin position="1"/>
        <end position="58"/>
    </location>
</feature>
<dbReference type="GO" id="GO:0008173">
    <property type="term" value="F:RNA methyltransferase activity"/>
    <property type="evidence" value="ECO:0007669"/>
    <property type="project" value="InterPro"/>
</dbReference>
<evidence type="ECO:0000256" key="1">
    <source>
        <dbReference type="ARBA" id="ARBA00022603"/>
    </source>
</evidence>
<dbReference type="GO" id="GO:0032259">
    <property type="term" value="P:methylation"/>
    <property type="evidence" value="ECO:0007669"/>
    <property type="project" value="UniProtKB-KW"/>
</dbReference>
<evidence type="ECO:0000256" key="5">
    <source>
        <dbReference type="PROSITE-ProRule" id="PRU10015"/>
    </source>
</evidence>
<dbReference type="InterPro" id="IPR029063">
    <property type="entry name" value="SAM-dependent_MTases_sf"/>
</dbReference>
<dbReference type="InterPro" id="IPR030390">
    <property type="entry name" value="MeTrfase_TrmA_AS"/>
</dbReference>
<dbReference type="PROSITE" id="PS50926">
    <property type="entry name" value="TRAM"/>
    <property type="match status" value="1"/>
</dbReference>
<dbReference type="CDD" id="cd02440">
    <property type="entry name" value="AdoMet_MTases"/>
    <property type="match status" value="1"/>
</dbReference>
<dbReference type="Pfam" id="PF05958">
    <property type="entry name" value="tRNA_U5-meth_tr"/>
    <property type="match status" value="1"/>
</dbReference>
<feature type="binding site" evidence="4">
    <location>
        <position position="402"/>
    </location>
    <ligand>
        <name>S-adenosyl-L-methionine</name>
        <dbReference type="ChEBI" id="CHEBI:59789"/>
    </ligand>
</feature>
<dbReference type="InterPro" id="IPR002792">
    <property type="entry name" value="TRAM_dom"/>
</dbReference>